<accession>A0A3P5WT55</accession>
<reference evidence="1 2" key="1">
    <citation type="submission" date="2018-11" db="EMBL/GenBank/DDBJ databases">
        <authorList>
            <person name="Criscuolo A."/>
        </authorList>
    </citation>
    <scope>NUCLEOTIDE SEQUENCE [LARGE SCALE GENOMIC DNA]</scope>
    <source>
        <strain evidence="1">AT11b</strain>
    </source>
</reference>
<protein>
    <submittedName>
        <fullName evidence="1">Uncharacterized protein</fullName>
    </submittedName>
</protein>
<dbReference type="Proteomes" id="UP000280861">
    <property type="component" value="Unassembled WGS sequence"/>
</dbReference>
<dbReference type="EMBL" id="UXAU01000009">
    <property type="protein sequence ID" value="VDC18315.1"/>
    <property type="molecule type" value="Genomic_DNA"/>
</dbReference>
<gene>
    <name evidence="1" type="ORF">PSET11_00181</name>
</gene>
<evidence type="ECO:0000313" key="2">
    <source>
        <dbReference type="Proteomes" id="UP000280861"/>
    </source>
</evidence>
<organism evidence="1 2">
    <name type="scientific">Arthrobacter ulcerisalmonis</name>
    <dbReference type="NCBI Taxonomy" id="2483813"/>
    <lineage>
        <taxon>Bacteria</taxon>
        <taxon>Bacillati</taxon>
        <taxon>Actinomycetota</taxon>
        <taxon>Actinomycetes</taxon>
        <taxon>Micrococcales</taxon>
        <taxon>Micrococcaceae</taxon>
        <taxon>Arthrobacter</taxon>
    </lineage>
</organism>
<sequence>MQLASSGAPDGAAGRRASTVVRRRGTVARCVLAGVAAVLLVVQPVPVGSTEASWQDVEAGQGSIQPLKLEPPTMVSCQSAVTVVLLPSIKVTWRVPVAYPDNVIVQGYLNGVAVNMGSTTVDDGVYTLTVFGGLISLGAAYKFALRTVTVGGTPWFSAAIEASGTYTGAGTRPCPTPYSTVP</sequence>
<proteinExistence type="predicted"/>
<keyword evidence="2" id="KW-1185">Reference proteome</keyword>
<evidence type="ECO:0000313" key="1">
    <source>
        <dbReference type="EMBL" id="VDC18315.1"/>
    </source>
</evidence>
<dbReference type="AlphaFoldDB" id="A0A3P5WT55"/>
<name>A0A3P5WT55_9MICC</name>